<evidence type="ECO:0000256" key="2">
    <source>
        <dbReference type="ARBA" id="ARBA00034617"/>
    </source>
</evidence>
<dbReference type="PROSITE" id="PS51194">
    <property type="entry name" value="HELICASE_CTER"/>
    <property type="match status" value="1"/>
</dbReference>
<evidence type="ECO:0000313" key="6">
    <source>
        <dbReference type="Proteomes" id="UP000267821"/>
    </source>
</evidence>
<dbReference type="EMBL" id="ML121688">
    <property type="protein sequence ID" value="RPB18138.1"/>
    <property type="molecule type" value="Genomic_DNA"/>
</dbReference>
<gene>
    <name evidence="5" type="ORF">L211DRAFT_854421</name>
</gene>
<evidence type="ECO:0000313" key="5">
    <source>
        <dbReference type="EMBL" id="RPB18138.1"/>
    </source>
</evidence>
<accession>A0A3N4L8P4</accession>
<dbReference type="SUPFAM" id="SSF52540">
    <property type="entry name" value="P-loop containing nucleoside triphosphate hydrolases"/>
    <property type="match status" value="1"/>
</dbReference>
<evidence type="ECO:0000256" key="1">
    <source>
        <dbReference type="ARBA" id="ARBA00005446"/>
    </source>
</evidence>
<evidence type="ECO:0000259" key="4">
    <source>
        <dbReference type="PROSITE" id="PS51194"/>
    </source>
</evidence>
<sequence>MSDDARTRSLQEFLAGPSLITATGSLGAGLNPKDVRLVIHAGGAWSLIDFAQESGRAGRDGKSAKSIVLLNQSRDKCESEFFNYCMSGICRRFTLSSYLDGIGVDCWSGQNELCDICIANNPSENSTHRTEIRNPRQPLFRIGNSGLSNHLQIGTTSLGDQHLSTQQATHAEAARQLVIFKTFLKTLISRCIFCLMEDIPSDIREHTIHGCPYGGQEKLHECIRWKQAQLKLPEKTCWACGNPQWICPDTTPDTCQYRDTTILICYLTGTNDGLYNRVNQQLTVTLPDRNIPNAIKELLSWIAKPEQCFNNRLGHRGVNLAYHSLVELGLLS</sequence>
<dbReference type="GO" id="GO:0009378">
    <property type="term" value="F:four-way junction helicase activity"/>
    <property type="evidence" value="ECO:0007669"/>
    <property type="project" value="TreeGrafter"/>
</dbReference>
<evidence type="ECO:0000256" key="3">
    <source>
        <dbReference type="ARBA" id="ARBA00034808"/>
    </source>
</evidence>
<keyword evidence="6" id="KW-1185">Reference proteome</keyword>
<dbReference type="AlphaFoldDB" id="A0A3N4L8P4"/>
<comment type="catalytic activity">
    <reaction evidence="2">
        <text>Couples ATP hydrolysis with the unwinding of duplex DNA by translocating in the 3'-5' direction.</text>
        <dbReference type="EC" id="5.6.2.4"/>
    </reaction>
</comment>
<dbReference type="EC" id="5.6.2.4" evidence="3"/>
<proteinExistence type="inferred from homology"/>
<dbReference type="GO" id="GO:0005694">
    <property type="term" value="C:chromosome"/>
    <property type="evidence" value="ECO:0007669"/>
    <property type="project" value="TreeGrafter"/>
</dbReference>
<name>A0A3N4L8P4_9PEZI</name>
<dbReference type="InterPro" id="IPR001650">
    <property type="entry name" value="Helicase_C-like"/>
</dbReference>
<dbReference type="PANTHER" id="PTHR13710:SF154">
    <property type="entry name" value="RECQ HELICASE, PUTATIVE (AFU_ORTHOLOGUE AFUA_6G14720)-RELATED"/>
    <property type="match status" value="1"/>
</dbReference>
<protein>
    <recommendedName>
        <fullName evidence="3">DNA 3'-5' helicase</fullName>
        <ecNumber evidence="3">5.6.2.4</ecNumber>
    </recommendedName>
</protein>
<dbReference type="OrthoDB" id="5038851at2759"/>
<dbReference type="GO" id="GO:0005737">
    <property type="term" value="C:cytoplasm"/>
    <property type="evidence" value="ECO:0007669"/>
    <property type="project" value="TreeGrafter"/>
</dbReference>
<dbReference type="GO" id="GO:0043138">
    <property type="term" value="F:3'-5' DNA helicase activity"/>
    <property type="evidence" value="ECO:0007669"/>
    <property type="project" value="UniProtKB-EC"/>
</dbReference>
<reference evidence="5 6" key="1">
    <citation type="journal article" date="2018" name="Nat. Ecol. Evol.">
        <title>Pezizomycetes genomes reveal the molecular basis of ectomycorrhizal truffle lifestyle.</title>
        <authorList>
            <person name="Murat C."/>
            <person name="Payen T."/>
            <person name="Noel B."/>
            <person name="Kuo A."/>
            <person name="Morin E."/>
            <person name="Chen J."/>
            <person name="Kohler A."/>
            <person name="Krizsan K."/>
            <person name="Balestrini R."/>
            <person name="Da Silva C."/>
            <person name="Montanini B."/>
            <person name="Hainaut M."/>
            <person name="Levati E."/>
            <person name="Barry K.W."/>
            <person name="Belfiori B."/>
            <person name="Cichocki N."/>
            <person name="Clum A."/>
            <person name="Dockter R.B."/>
            <person name="Fauchery L."/>
            <person name="Guy J."/>
            <person name="Iotti M."/>
            <person name="Le Tacon F."/>
            <person name="Lindquist E.A."/>
            <person name="Lipzen A."/>
            <person name="Malagnac F."/>
            <person name="Mello A."/>
            <person name="Molinier V."/>
            <person name="Miyauchi S."/>
            <person name="Poulain J."/>
            <person name="Riccioni C."/>
            <person name="Rubini A."/>
            <person name="Sitrit Y."/>
            <person name="Splivallo R."/>
            <person name="Traeger S."/>
            <person name="Wang M."/>
            <person name="Zifcakova L."/>
            <person name="Wipf D."/>
            <person name="Zambonelli A."/>
            <person name="Paolocci F."/>
            <person name="Nowrousian M."/>
            <person name="Ottonello S."/>
            <person name="Baldrian P."/>
            <person name="Spatafora J.W."/>
            <person name="Henrissat B."/>
            <person name="Nagy L.G."/>
            <person name="Aury J.M."/>
            <person name="Wincker P."/>
            <person name="Grigoriev I.V."/>
            <person name="Bonfante P."/>
            <person name="Martin F.M."/>
        </authorList>
    </citation>
    <scope>NUCLEOTIDE SEQUENCE [LARGE SCALE GENOMIC DNA]</scope>
    <source>
        <strain evidence="5 6">ATCC MYA-4762</strain>
    </source>
</reference>
<feature type="domain" description="Helicase C-terminal" evidence="4">
    <location>
        <begin position="1"/>
        <end position="110"/>
    </location>
</feature>
<dbReference type="InParanoid" id="A0A3N4L8P4"/>
<organism evidence="5 6">
    <name type="scientific">Terfezia boudieri ATCC MYA-4762</name>
    <dbReference type="NCBI Taxonomy" id="1051890"/>
    <lineage>
        <taxon>Eukaryota</taxon>
        <taxon>Fungi</taxon>
        <taxon>Dikarya</taxon>
        <taxon>Ascomycota</taxon>
        <taxon>Pezizomycotina</taxon>
        <taxon>Pezizomycetes</taxon>
        <taxon>Pezizales</taxon>
        <taxon>Pezizaceae</taxon>
        <taxon>Terfezia</taxon>
    </lineage>
</organism>
<dbReference type="GO" id="GO:0000724">
    <property type="term" value="P:double-strand break repair via homologous recombination"/>
    <property type="evidence" value="ECO:0007669"/>
    <property type="project" value="TreeGrafter"/>
</dbReference>
<dbReference type="STRING" id="1051890.A0A3N4L8P4"/>
<dbReference type="Pfam" id="PF00271">
    <property type="entry name" value="Helicase_C"/>
    <property type="match status" value="1"/>
</dbReference>
<dbReference type="PANTHER" id="PTHR13710">
    <property type="entry name" value="DNA HELICASE RECQ FAMILY MEMBER"/>
    <property type="match status" value="1"/>
</dbReference>
<comment type="similarity">
    <text evidence="1">Belongs to the helicase family. RecQ subfamily.</text>
</comment>
<dbReference type="Proteomes" id="UP000267821">
    <property type="component" value="Unassembled WGS sequence"/>
</dbReference>
<dbReference type="Gene3D" id="3.40.50.300">
    <property type="entry name" value="P-loop containing nucleotide triphosphate hydrolases"/>
    <property type="match status" value="1"/>
</dbReference>
<dbReference type="InterPro" id="IPR027417">
    <property type="entry name" value="P-loop_NTPase"/>
</dbReference>